<accession>D5ML19</accession>
<organism evidence="1 2">
    <name type="scientific">Methylomirabilis oxygeniifera</name>
    <dbReference type="NCBI Taxonomy" id="671143"/>
    <lineage>
        <taxon>Bacteria</taxon>
        <taxon>Candidatus Methylomirabilota</taxon>
        <taxon>Candidatus Methylomirabilia</taxon>
        <taxon>Candidatus Methylomirabilales</taxon>
        <taxon>Candidatus Methylomirabilaceae</taxon>
        <taxon>Candidatus Methylomirabilis</taxon>
    </lineage>
</organism>
<protein>
    <recommendedName>
        <fullName evidence="3">Transposase</fullName>
    </recommendedName>
</protein>
<dbReference type="eggNOG" id="COG1943">
    <property type="taxonomic scope" value="Bacteria"/>
</dbReference>
<dbReference type="STRING" id="671143.DAMO_2788"/>
<name>D5ML19_METO1</name>
<dbReference type="EMBL" id="FP565575">
    <property type="protein sequence ID" value="CBE69861.1"/>
    <property type="molecule type" value="Genomic_DNA"/>
</dbReference>
<evidence type="ECO:0000313" key="1">
    <source>
        <dbReference type="EMBL" id="CBE69861.1"/>
    </source>
</evidence>
<dbReference type="GO" id="GO:0006313">
    <property type="term" value="P:DNA transposition"/>
    <property type="evidence" value="ECO:0007669"/>
    <property type="project" value="InterPro"/>
</dbReference>
<dbReference type="Gene3D" id="3.30.70.1290">
    <property type="entry name" value="Transposase IS200-like"/>
    <property type="match status" value="1"/>
</dbReference>
<dbReference type="InterPro" id="IPR036515">
    <property type="entry name" value="Transposase_17_sf"/>
</dbReference>
<gene>
    <name evidence="1" type="ORF">DAMO_2788</name>
</gene>
<dbReference type="AlphaFoldDB" id="D5ML19"/>
<evidence type="ECO:0000313" key="2">
    <source>
        <dbReference type="Proteomes" id="UP000006898"/>
    </source>
</evidence>
<reference evidence="1 2" key="1">
    <citation type="journal article" date="2010" name="Nature">
        <title>Nitrite-driven anaerobic methane oxidation by oxygenic bacteria.</title>
        <authorList>
            <person name="Ettwig K.F."/>
            <person name="Butler M.K."/>
            <person name="Le Paslier D."/>
            <person name="Pelletier E."/>
            <person name="Mangenot S."/>
            <person name="Kuypers M.M.M."/>
            <person name="Schreiber F."/>
            <person name="Dutilh B.E."/>
            <person name="Zedelius J."/>
            <person name="de Beer D."/>
            <person name="Gloerich J."/>
            <person name="Wessels H.J.C.T."/>
            <person name="van Allen T."/>
            <person name="Luesken F."/>
            <person name="Wu M."/>
            <person name="van de Pas-Schoonen K.T."/>
            <person name="Op den Camp H.J.M."/>
            <person name="Janssen-Megens E.M."/>
            <person name="Francoijs K-J."/>
            <person name="Stunnenberg H."/>
            <person name="Weissenbach J."/>
            <person name="Jetten M.S.M."/>
            <person name="Strous M."/>
        </authorList>
    </citation>
    <scope>NUCLEOTIDE SEQUENCE [LARGE SCALE GENOMIC DNA]</scope>
</reference>
<sequence>MAAIRYVERNPVRTKMVNRPWQWKRSSAAAHIGGTDEIVDVIEIKESVGVSKESWREHIESDDNAPDVEVLRKHTMTGRPLGGDGFIGELNRQLGQVVSVLQRGRPRKDLKK</sequence>
<dbReference type="Proteomes" id="UP000006898">
    <property type="component" value="Chromosome"/>
</dbReference>
<evidence type="ECO:0008006" key="3">
    <source>
        <dbReference type="Google" id="ProtNLM"/>
    </source>
</evidence>
<dbReference type="GO" id="GO:0003677">
    <property type="term" value="F:DNA binding"/>
    <property type="evidence" value="ECO:0007669"/>
    <property type="project" value="InterPro"/>
</dbReference>
<dbReference type="HOGENOM" id="CLU_2222033_0_0_0"/>
<dbReference type="KEGG" id="mox:DAMO_2788"/>
<dbReference type="GO" id="GO:0004803">
    <property type="term" value="F:transposase activity"/>
    <property type="evidence" value="ECO:0007669"/>
    <property type="project" value="InterPro"/>
</dbReference>
<proteinExistence type="predicted"/>